<dbReference type="OrthoDB" id="2973734at2"/>
<keyword evidence="3" id="KW-1185">Reference proteome</keyword>
<accession>A0A4Y9ABX1</accession>
<feature type="transmembrane region" description="Helical" evidence="1">
    <location>
        <begin position="12"/>
        <end position="43"/>
    </location>
</feature>
<keyword evidence="1" id="KW-0472">Membrane</keyword>
<dbReference type="AlphaFoldDB" id="A0A4Y9ABX1"/>
<comment type="caution">
    <text evidence="2">The sequence shown here is derived from an EMBL/GenBank/DDBJ whole genome shotgun (WGS) entry which is preliminary data.</text>
</comment>
<evidence type="ECO:0000313" key="2">
    <source>
        <dbReference type="EMBL" id="TFJ93409.1"/>
    </source>
</evidence>
<evidence type="ECO:0000313" key="3">
    <source>
        <dbReference type="Proteomes" id="UP000298484"/>
    </source>
</evidence>
<dbReference type="Proteomes" id="UP000298484">
    <property type="component" value="Unassembled WGS sequence"/>
</dbReference>
<reference evidence="2 3" key="1">
    <citation type="submission" date="2019-03" db="EMBL/GenBank/DDBJ databases">
        <title>Genome sequence of Lentibacillus salicampi ATCC BAA-719.</title>
        <authorList>
            <person name="Maclea K.S."/>
            <person name="Simoes Junior M."/>
        </authorList>
    </citation>
    <scope>NUCLEOTIDE SEQUENCE [LARGE SCALE GENOMIC DNA]</scope>
    <source>
        <strain evidence="2 3">ATCC BAA-719</strain>
    </source>
</reference>
<evidence type="ECO:0000256" key="1">
    <source>
        <dbReference type="SAM" id="Phobius"/>
    </source>
</evidence>
<name>A0A4Y9ABX1_9BACI</name>
<gene>
    <name evidence="2" type="ORF">E4U82_07010</name>
</gene>
<protein>
    <recommendedName>
        <fullName evidence="4">DUF4181 domain-containing protein</fullName>
    </recommendedName>
</protein>
<keyword evidence="1" id="KW-1133">Transmembrane helix</keyword>
<sequence>MRNPYEKYIRIELLTLALAVVIGMIAIVQGYLLIMLFCVYLLAFSMFCEGFLHINTNHAVDGFKQFVKAGMLILIVTVLFFSI</sequence>
<proteinExistence type="predicted"/>
<dbReference type="EMBL" id="SRHY01000006">
    <property type="protein sequence ID" value="TFJ93409.1"/>
    <property type="molecule type" value="Genomic_DNA"/>
</dbReference>
<feature type="transmembrane region" description="Helical" evidence="1">
    <location>
        <begin position="63"/>
        <end position="81"/>
    </location>
</feature>
<dbReference type="RefSeq" id="WP_135109491.1">
    <property type="nucleotide sequence ID" value="NZ_SRHY01000006.1"/>
</dbReference>
<organism evidence="2 3">
    <name type="scientific">Lentibacillus salicampi</name>
    <dbReference type="NCBI Taxonomy" id="175306"/>
    <lineage>
        <taxon>Bacteria</taxon>
        <taxon>Bacillati</taxon>
        <taxon>Bacillota</taxon>
        <taxon>Bacilli</taxon>
        <taxon>Bacillales</taxon>
        <taxon>Bacillaceae</taxon>
        <taxon>Lentibacillus</taxon>
    </lineage>
</organism>
<keyword evidence="1" id="KW-0812">Transmembrane</keyword>
<evidence type="ECO:0008006" key="4">
    <source>
        <dbReference type="Google" id="ProtNLM"/>
    </source>
</evidence>